<keyword evidence="3" id="KW-1185">Reference proteome</keyword>
<dbReference type="EMBL" id="JBHSEK010000004">
    <property type="protein sequence ID" value="MFC4489633.1"/>
    <property type="molecule type" value="Genomic_DNA"/>
</dbReference>
<gene>
    <name evidence="2" type="ORF">ACFO0R_08360</name>
</gene>
<name>A0ABV8ZTX6_9NEIS</name>
<evidence type="ECO:0000256" key="1">
    <source>
        <dbReference type="SAM" id="SignalP"/>
    </source>
</evidence>
<dbReference type="RefSeq" id="WP_231465486.1">
    <property type="nucleotide sequence ID" value="NZ_JAJOHW010000212.1"/>
</dbReference>
<comment type="caution">
    <text evidence="2">The sequence shown here is derived from an EMBL/GenBank/DDBJ whole genome shotgun (WGS) entry which is preliminary data.</text>
</comment>
<organism evidence="2 3">
    <name type="scientific">Chromobacterium aquaticum</name>
    <dbReference type="NCBI Taxonomy" id="467180"/>
    <lineage>
        <taxon>Bacteria</taxon>
        <taxon>Pseudomonadati</taxon>
        <taxon>Pseudomonadota</taxon>
        <taxon>Betaproteobacteria</taxon>
        <taxon>Neisseriales</taxon>
        <taxon>Chromobacteriaceae</taxon>
        <taxon>Chromobacterium</taxon>
    </lineage>
</organism>
<dbReference type="Proteomes" id="UP001595999">
    <property type="component" value="Unassembled WGS sequence"/>
</dbReference>
<proteinExistence type="predicted"/>
<feature type="signal peptide" evidence="1">
    <location>
        <begin position="1"/>
        <end position="22"/>
    </location>
</feature>
<evidence type="ECO:0008006" key="4">
    <source>
        <dbReference type="Google" id="ProtNLM"/>
    </source>
</evidence>
<accession>A0ABV8ZTX6</accession>
<evidence type="ECO:0000313" key="2">
    <source>
        <dbReference type="EMBL" id="MFC4489633.1"/>
    </source>
</evidence>
<sequence>MMRKLLFCALVFNLLLANVGNAESLKTRYGTVSEDGAGQLHLGKKLLHDADGNNIYLQGSFQLKDKDVVLFNSHCGGSGCVEQSFYLLTVSKGGASKKFKLGDFSMGVEATARVEGERLKVVFSPENGKQETVVFDGEKPTKAVKRVKSKAELSKENCQWVYKYADSCVDAGQNGNDCNAKLRDDFPGWSARGIAELDDSYKPAAFDKACRSMCLAKRKNMGFDAFAKSVCKS</sequence>
<reference evidence="3" key="1">
    <citation type="journal article" date="2019" name="Int. J. Syst. Evol. Microbiol.">
        <title>The Global Catalogue of Microorganisms (GCM) 10K type strain sequencing project: providing services to taxonomists for standard genome sequencing and annotation.</title>
        <authorList>
            <consortium name="The Broad Institute Genomics Platform"/>
            <consortium name="The Broad Institute Genome Sequencing Center for Infectious Disease"/>
            <person name="Wu L."/>
            <person name="Ma J."/>
        </authorList>
    </citation>
    <scope>NUCLEOTIDE SEQUENCE [LARGE SCALE GENOMIC DNA]</scope>
    <source>
        <strain evidence="3">CGMCC 4.7608</strain>
    </source>
</reference>
<protein>
    <recommendedName>
        <fullName evidence="4">Lipoprotein</fullName>
    </recommendedName>
</protein>
<evidence type="ECO:0000313" key="3">
    <source>
        <dbReference type="Proteomes" id="UP001595999"/>
    </source>
</evidence>
<keyword evidence="1" id="KW-0732">Signal</keyword>
<feature type="chain" id="PRO_5046517051" description="Lipoprotein" evidence="1">
    <location>
        <begin position="23"/>
        <end position="233"/>
    </location>
</feature>